<dbReference type="GO" id="GO:0005886">
    <property type="term" value="C:plasma membrane"/>
    <property type="evidence" value="ECO:0007669"/>
    <property type="project" value="UniProtKB-SubCell"/>
</dbReference>
<evidence type="ECO:0000256" key="1">
    <source>
        <dbReference type="ARBA" id="ARBA00004651"/>
    </source>
</evidence>
<keyword evidence="6 8" id="KW-0472">Membrane</keyword>
<evidence type="ECO:0000256" key="8">
    <source>
        <dbReference type="SAM" id="Phobius"/>
    </source>
</evidence>
<feature type="compositionally biased region" description="Low complexity" evidence="7">
    <location>
        <begin position="193"/>
        <end position="318"/>
    </location>
</feature>
<feature type="transmembrane region" description="Helical" evidence="8">
    <location>
        <begin position="156"/>
        <end position="177"/>
    </location>
</feature>
<dbReference type="Pfam" id="PF09335">
    <property type="entry name" value="VTT_dom"/>
    <property type="match status" value="1"/>
</dbReference>
<feature type="transmembrane region" description="Helical" evidence="8">
    <location>
        <begin position="35"/>
        <end position="60"/>
    </location>
</feature>
<feature type="transmembrane region" description="Helical" evidence="8">
    <location>
        <begin position="124"/>
        <end position="144"/>
    </location>
</feature>
<comment type="similarity">
    <text evidence="2">Belongs to the DedA family.</text>
</comment>
<comment type="subcellular location">
    <subcellularLocation>
        <location evidence="1">Cell membrane</location>
        <topology evidence="1">Multi-pass membrane protein</topology>
    </subcellularLocation>
</comment>
<evidence type="ECO:0000256" key="4">
    <source>
        <dbReference type="ARBA" id="ARBA00022692"/>
    </source>
</evidence>
<gene>
    <name evidence="10" type="ORF">EPA93_20660</name>
</gene>
<name>A0A4P6K6H1_KTERU</name>
<keyword evidence="3" id="KW-1003">Cell membrane</keyword>
<dbReference type="KEGG" id="kbs:EPA93_20660"/>
<sequence>MAIESCCIPLPSEIVMPLAGIMIANGKLLPGINPILALVLVALSGAIGCLVGSMAAYGIGYKGGRPLMLKYGRYVLISQHDADLADKFFQRWGSPTAFFSRFLPVVRTYISLPAGISKMPFAKFCIYSFLGSFPFCFALAYVGTILGHNLEALSSVFHGLDVFVIIGLVILIALYIWRHVRNDRKARAEHAAAEAQNASQPQQPMQAQQPQQFTAQPQWGQPSQPQQQAQWGQQAGPQQFMGQPQWGQPSQQQQPSPAQWGQQPQQPQFPTQPQVGNQPQQPQFPGQPQWGQQPQQPQQPQFPSPAQWGQQQSQQSFPPSWPPAQADDDRTVYRP</sequence>
<evidence type="ECO:0000259" key="9">
    <source>
        <dbReference type="Pfam" id="PF09335"/>
    </source>
</evidence>
<reference evidence="10 11" key="1">
    <citation type="submission" date="2019-01" db="EMBL/GenBank/DDBJ databases">
        <title>Ktedonosporobacter rubrisoli SCAWS-G2.</title>
        <authorList>
            <person name="Huang Y."/>
            <person name="Yan B."/>
        </authorList>
    </citation>
    <scope>NUCLEOTIDE SEQUENCE [LARGE SCALE GENOMIC DNA]</scope>
    <source>
        <strain evidence="10 11">SCAWS-G2</strain>
    </source>
</reference>
<evidence type="ECO:0000256" key="7">
    <source>
        <dbReference type="SAM" id="MobiDB-lite"/>
    </source>
</evidence>
<dbReference type="Proteomes" id="UP000290365">
    <property type="component" value="Chromosome"/>
</dbReference>
<feature type="region of interest" description="Disordered" evidence="7">
    <location>
        <begin position="188"/>
        <end position="335"/>
    </location>
</feature>
<dbReference type="PANTHER" id="PTHR42709:SF6">
    <property type="entry name" value="UNDECAPRENYL PHOSPHATE TRANSPORTER A"/>
    <property type="match status" value="1"/>
</dbReference>
<evidence type="ECO:0000313" key="10">
    <source>
        <dbReference type="EMBL" id="QBD83530.1"/>
    </source>
</evidence>
<evidence type="ECO:0000256" key="2">
    <source>
        <dbReference type="ARBA" id="ARBA00010792"/>
    </source>
</evidence>
<evidence type="ECO:0000256" key="6">
    <source>
        <dbReference type="ARBA" id="ARBA00023136"/>
    </source>
</evidence>
<evidence type="ECO:0000256" key="5">
    <source>
        <dbReference type="ARBA" id="ARBA00022989"/>
    </source>
</evidence>
<organism evidence="10 11">
    <name type="scientific">Ktedonosporobacter rubrisoli</name>
    <dbReference type="NCBI Taxonomy" id="2509675"/>
    <lineage>
        <taxon>Bacteria</taxon>
        <taxon>Bacillati</taxon>
        <taxon>Chloroflexota</taxon>
        <taxon>Ktedonobacteria</taxon>
        <taxon>Ktedonobacterales</taxon>
        <taxon>Ktedonosporobacteraceae</taxon>
        <taxon>Ktedonosporobacter</taxon>
    </lineage>
</organism>
<evidence type="ECO:0000256" key="3">
    <source>
        <dbReference type="ARBA" id="ARBA00022475"/>
    </source>
</evidence>
<keyword evidence="5 8" id="KW-1133">Transmembrane helix</keyword>
<dbReference type="OrthoDB" id="9813426at2"/>
<dbReference type="InterPro" id="IPR032816">
    <property type="entry name" value="VTT_dom"/>
</dbReference>
<dbReference type="EMBL" id="CP035758">
    <property type="protein sequence ID" value="QBD83530.1"/>
    <property type="molecule type" value="Genomic_DNA"/>
</dbReference>
<protein>
    <submittedName>
        <fullName evidence="10">DedA family protein</fullName>
    </submittedName>
</protein>
<dbReference type="AlphaFoldDB" id="A0A4P6K6H1"/>
<evidence type="ECO:0000313" key="11">
    <source>
        <dbReference type="Proteomes" id="UP000290365"/>
    </source>
</evidence>
<keyword evidence="11" id="KW-1185">Reference proteome</keyword>
<proteinExistence type="inferred from homology"/>
<accession>A0A4P6K6H1</accession>
<keyword evidence="4 8" id="KW-0812">Transmembrane</keyword>
<feature type="domain" description="VTT" evidence="9">
    <location>
        <begin position="11"/>
        <end position="143"/>
    </location>
</feature>
<dbReference type="InterPro" id="IPR051311">
    <property type="entry name" value="DedA_domain"/>
</dbReference>
<dbReference type="PANTHER" id="PTHR42709">
    <property type="entry name" value="ALKALINE PHOSPHATASE LIKE PROTEIN"/>
    <property type="match status" value="1"/>
</dbReference>